<evidence type="ECO:0000313" key="3">
    <source>
        <dbReference type="Proteomes" id="UP001281761"/>
    </source>
</evidence>
<feature type="compositionally biased region" description="Low complexity" evidence="1">
    <location>
        <begin position="776"/>
        <end position="785"/>
    </location>
</feature>
<feature type="compositionally biased region" description="Low complexity" evidence="1">
    <location>
        <begin position="1016"/>
        <end position="1032"/>
    </location>
</feature>
<feature type="compositionally biased region" description="Polar residues" evidence="1">
    <location>
        <begin position="738"/>
        <end position="753"/>
    </location>
</feature>
<keyword evidence="3" id="KW-1185">Reference proteome</keyword>
<feature type="compositionally biased region" description="Polar residues" evidence="1">
    <location>
        <begin position="473"/>
        <end position="488"/>
    </location>
</feature>
<evidence type="ECO:0000313" key="2">
    <source>
        <dbReference type="EMBL" id="KAK2951724.1"/>
    </source>
</evidence>
<feature type="compositionally biased region" description="Low complexity" evidence="1">
    <location>
        <begin position="49"/>
        <end position="61"/>
    </location>
</feature>
<feature type="compositionally biased region" description="Basic and acidic residues" evidence="1">
    <location>
        <begin position="1003"/>
        <end position="1013"/>
    </location>
</feature>
<organism evidence="2 3">
    <name type="scientific">Blattamonas nauphoetae</name>
    <dbReference type="NCBI Taxonomy" id="2049346"/>
    <lineage>
        <taxon>Eukaryota</taxon>
        <taxon>Metamonada</taxon>
        <taxon>Preaxostyla</taxon>
        <taxon>Oxymonadida</taxon>
        <taxon>Blattamonas</taxon>
    </lineage>
</organism>
<feature type="compositionally biased region" description="Polar residues" evidence="1">
    <location>
        <begin position="982"/>
        <end position="1002"/>
    </location>
</feature>
<feature type="compositionally biased region" description="Polar residues" evidence="1">
    <location>
        <begin position="317"/>
        <end position="330"/>
    </location>
</feature>
<feature type="compositionally biased region" description="Polar residues" evidence="1">
    <location>
        <begin position="762"/>
        <end position="775"/>
    </location>
</feature>
<name>A0ABQ9XJ13_9EUKA</name>
<feature type="compositionally biased region" description="Polar residues" evidence="1">
    <location>
        <begin position="71"/>
        <end position="107"/>
    </location>
</feature>
<feature type="region of interest" description="Disordered" evidence="1">
    <location>
        <begin position="14"/>
        <end position="107"/>
    </location>
</feature>
<dbReference type="EMBL" id="JARBJD010000114">
    <property type="protein sequence ID" value="KAK2951724.1"/>
    <property type="molecule type" value="Genomic_DNA"/>
</dbReference>
<feature type="region of interest" description="Disordered" evidence="1">
    <location>
        <begin position="903"/>
        <end position="1034"/>
    </location>
</feature>
<feature type="compositionally biased region" description="Basic and acidic residues" evidence="1">
    <location>
        <begin position="197"/>
        <end position="209"/>
    </location>
</feature>
<feature type="compositionally biased region" description="Polar residues" evidence="1">
    <location>
        <begin position="213"/>
        <end position="223"/>
    </location>
</feature>
<feature type="compositionally biased region" description="Polar residues" evidence="1">
    <location>
        <begin position="928"/>
        <end position="940"/>
    </location>
</feature>
<gene>
    <name evidence="2" type="ORF">BLNAU_13336</name>
</gene>
<feature type="compositionally biased region" description="Basic residues" evidence="1">
    <location>
        <begin position="38"/>
        <end position="48"/>
    </location>
</feature>
<feature type="compositionally biased region" description="Polar residues" evidence="1">
    <location>
        <begin position="337"/>
        <end position="346"/>
    </location>
</feature>
<feature type="region of interest" description="Disordered" evidence="1">
    <location>
        <begin position="620"/>
        <end position="671"/>
    </location>
</feature>
<protein>
    <submittedName>
        <fullName evidence="2">Uncharacterized protein</fullName>
    </submittedName>
</protein>
<reference evidence="2 3" key="1">
    <citation type="journal article" date="2022" name="bioRxiv">
        <title>Genomics of Preaxostyla Flagellates Illuminates Evolutionary Transitions and the Path Towards Mitochondrial Loss.</title>
        <authorList>
            <person name="Novak L.V.F."/>
            <person name="Treitli S.C."/>
            <person name="Pyrih J."/>
            <person name="Halakuc P."/>
            <person name="Pipaliya S.V."/>
            <person name="Vacek V."/>
            <person name="Brzon O."/>
            <person name="Soukal P."/>
            <person name="Eme L."/>
            <person name="Dacks J.B."/>
            <person name="Karnkowska A."/>
            <person name="Elias M."/>
            <person name="Hampl V."/>
        </authorList>
    </citation>
    <scope>NUCLEOTIDE SEQUENCE [LARGE SCALE GENOMIC DNA]</scope>
    <source>
        <strain evidence="2">NAU3</strain>
        <tissue evidence="2">Gut</tissue>
    </source>
</reference>
<feature type="compositionally biased region" description="Basic and acidic residues" evidence="1">
    <location>
        <begin position="303"/>
        <end position="316"/>
    </location>
</feature>
<comment type="caution">
    <text evidence="2">The sequence shown here is derived from an EMBL/GenBank/DDBJ whole genome shotgun (WGS) entry which is preliminary data.</text>
</comment>
<feature type="compositionally biased region" description="Low complexity" evidence="1">
    <location>
        <begin position="398"/>
        <end position="409"/>
    </location>
</feature>
<feature type="compositionally biased region" description="Polar residues" evidence="1">
    <location>
        <begin position="950"/>
        <end position="965"/>
    </location>
</feature>
<dbReference type="Proteomes" id="UP001281761">
    <property type="component" value="Unassembled WGS sequence"/>
</dbReference>
<proteinExistence type="predicted"/>
<feature type="compositionally biased region" description="Basic and acidic residues" evidence="1">
    <location>
        <begin position="622"/>
        <end position="637"/>
    </location>
</feature>
<feature type="region of interest" description="Disordered" evidence="1">
    <location>
        <begin position="461"/>
        <end position="496"/>
    </location>
</feature>
<feature type="region of interest" description="Disordered" evidence="1">
    <location>
        <begin position="730"/>
        <end position="788"/>
    </location>
</feature>
<feature type="compositionally biased region" description="Basic and acidic residues" evidence="1">
    <location>
        <begin position="253"/>
        <end position="284"/>
    </location>
</feature>
<accession>A0ABQ9XJ13</accession>
<feature type="region of interest" description="Disordered" evidence="1">
    <location>
        <begin position="181"/>
        <end position="443"/>
    </location>
</feature>
<sequence length="1203" mass="133341">MPLFGLRAGLSQQHHDPFFWKTSGEQNSSEEASETPSSHKRKSRKKLSSHSQQSSPISLESNSREQDARATKSNSTYSPASKQVSKGCTPSPIASPSMSYTFSDETTPLNPVYVADGQFSLSQSPTTGVQTTDPNKALLRQTSLQDYSELQSSHHSQIANTVDQQRGSYLFSVASYDSETSFQMTDRSGFGSSSSRRKTDVSLQEKVDDLIEDQSQSNPSEKTSPVRHGLTSVEPPISHLSKPRSPLSFESLTYDKKNESDSPEIFSEKKGEESERDLTSKDEPLNLSELQEPKRYSSQNSNLEHESTSKRTRTNESKTPQPVSTKSTSRPGKKKTSSTNQMSKSVVITKKERNATENLQPIKLENRINSDPVLVQPNKPSRDPKRLTRLRHSVQYMSSSPTVTPTVPSANRTRRSTDLGESTSKRQGKSEPTPVVSLRGVRPQQRKDVGLKVILIDSAHSEKSDTLSDALRLSQSDQTDTPLHTPTSRHNDVDPLPVDETEEIHNNPDDSKTLRCSVESSYSFNQNSVRSSHVSMIETQPAERISLTKQSITLPADEKEAEQILRANEPVVSAVSTPTQNSRRTSPTQSFAVTYTRLEDGRVLYVPYHVRVKSTSTPIELKSYDDSDSKSETDSLSHHHSLKSLPARPPVLKSRPTNKTTQRSGRDRHRNLGSMFEDISHNDTHPRPSRHSVLIPTHSLFDKSQKLTLTNPPKLLDLPRYSLHSPHLTHLSPHTTPQMSPHSTPQMSPTIGTPPTLWGRTGSDSPSISESMTIYSTGSGSSESSPLDEAIRPYRTRATTRPPLPSQVVVGKVTTDKNRHHSPKEPRITHPRMKLFDVHAMGPDVSHSADDLIPLVSEGFAPGEYVSWGTSPLQFVSFCDGMIQGIQPMVMQPVFLVLQNSPSPSNTTVSNRRVGRHKQTVGLPTSIPFRSQTNPTTPHSHLSEEPFASPSRQANSSPRNPSLIHSNPYPLSPSVTDHRSRQQTYQDRSYQQRGSGSQTTPTIDREIGQRKSDTNSSSSHHPSTPSHHPSTPIRIRKESQYTISPSVDDARSPFNKSPAILRTPSPYFAHTGLHNPPSVMSSTDQSLTMSETHLQPRLHSPSSNLSLSLSVTGHPTGTTFISHDSFTDLHTPQNRYPIRQSATSVDTVPVLSATPSIPFVDATQVDVEPQPWNVAPAINPSTFRMPSEERQKLNELMKRNTQR</sequence>
<evidence type="ECO:0000256" key="1">
    <source>
        <dbReference type="SAM" id="MobiDB-lite"/>
    </source>
</evidence>